<dbReference type="Proteomes" id="UP000746535">
    <property type="component" value="Unassembled WGS sequence"/>
</dbReference>
<name>A0ABX0YJM0_9PSED</name>
<evidence type="ECO:0000259" key="2">
    <source>
        <dbReference type="Pfam" id="PF04830"/>
    </source>
</evidence>
<dbReference type="InterPro" id="IPR025157">
    <property type="entry name" value="Hemagglutinin_rpt"/>
</dbReference>
<accession>A0ABX0YJM0</accession>
<sequence length="718" mass="74738">MDLLAGNTIVNKAGGIIAGRDVSVTAVKGDVLNERTVTAVDSAAYGQRHTDYTDNAARIEAANDLSVQAGRDINNLGSTLQSGRDLSLSAGRDVNIAATQLTNSLVLDRKHTSSDITQLGATVTAGRDLSAQAGRDLNVIASALDAKRDVALSATEDLSISSAADEQHSYSKSKKVTRQEDHVSQVASTITSGSSVALSAGQDLTVTSSRIEAANEAYLVAGGKLALLAAEDSDYSLYDKKKKGHFGAKKTKHDEVTDVTNIGTEIKTGGDLLLVSGDDQTYQAAKLDSGKDLTLNSGGAIAFEGVKDLHQESHTKSNSNLAWNSAKGKGKTDETLKQSELVAQGEVAIHAVDGLNIDVKQVNQQTVSQAIDAMVKADPQLAWLKDAEQRGDVDWRQVKEIHDSFKYSHSGLGQGAMLAIIIVMSALTAGAASGPLGAAAGASAGSGTAMAAAGSSAMVTAGTATGVAAAGWGNAMITAALSSMVGTATASTINNKGDLGKVLADVTSADALKSYATGAAIAGFGAAFTNGWGRELTSDGNYKTISYAERVKAYAANTALKGILSGSDKKSWLMIAGAGALTEVYEYSAGRGPDARPGVDRDSGPQYEPLKDGYVPQINEGGVLREGKNIGLNLVEGCDKFYSVCHGTPVSNILNQVPGFNGFATLHDGWMINLEAYKGGDMSIFENLGSMPPALLVNYGSLYDRYRVEIESEKKREH</sequence>
<keyword evidence="4" id="KW-1185">Reference proteome</keyword>
<dbReference type="Pfam" id="PF13332">
    <property type="entry name" value="Fil_haemagg_2"/>
    <property type="match status" value="2"/>
</dbReference>
<feature type="domain" description="DUF637" evidence="2">
    <location>
        <begin position="476"/>
        <end position="548"/>
    </location>
</feature>
<protein>
    <recommendedName>
        <fullName evidence="2">DUF637 domain-containing protein</fullName>
    </recommendedName>
</protein>
<reference evidence="3 4" key="1">
    <citation type="submission" date="2020-03" db="EMBL/GenBank/DDBJ databases">
        <authorList>
            <person name="Wang L."/>
            <person name="He N."/>
            <person name="Li Y."/>
            <person name="Fang Y."/>
            <person name="Zhang F."/>
        </authorList>
    </citation>
    <scope>NUCLEOTIDE SEQUENCE [LARGE SCALE GENOMIC DNA]</scope>
    <source>
        <strain evidence="4">hsmgli-8</strain>
    </source>
</reference>
<organism evidence="3 4">
    <name type="scientific">Pseudomonas quercus</name>
    <dbReference type="NCBI Taxonomy" id="2722792"/>
    <lineage>
        <taxon>Bacteria</taxon>
        <taxon>Pseudomonadati</taxon>
        <taxon>Pseudomonadota</taxon>
        <taxon>Gammaproteobacteria</taxon>
        <taxon>Pseudomonadales</taxon>
        <taxon>Pseudomonadaceae</taxon>
        <taxon>Pseudomonas</taxon>
    </lineage>
</organism>
<dbReference type="InterPro" id="IPR006915">
    <property type="entry name" value="DUF637_hemagglutn_put"/>
</dbReference>
<evidence type="ECO:0000313" key="3">
    <source>
        <dbReference type="EMBL" id="NJP03605.1"/>
    </source>
</evidence>
<dbReference type="EMBL" id="JAAVJI010000027">
    <property type="protein sequence ID" value="NJP03605.1"/>
    <property type="molecule type" value="Genomic_DNA"/>
</dbReference>
<dbReference type="Pfam" id="PF04830">
    <property type="entry name" value="DUF637"/>
    <property type="match status" value="1"/>
</dbReference>
<evidence type="ECO:0000313" key="4">
    <source>
        <dbReference type="Proteomes" id="UP000746535"/>
    </source>
</evidence>
<proteinExistence type="predicted"/>
<feature type="region of interest" description="Disordered" evidence="1">
    <location>
        <begin position="592"/>
        <end position="611"/>
    </location>
</feature>
<gene>
    <name evidence="3" type="ORF">HBH25_22535</name>
</gene>
<feature type="compositionally biased region" description="Basic and acidic residues" evidence="1">
    <location>
        <begin position="593"/>
        <end position="603"/>
    </location>
</feature>
<comment type="caution">
    <text evidence="3">The sequence shown here is derived from an EMBL/GenBank/DDBJ whole genome shotgun (WGS) entry which is preliminary data.</text>
</comment>
<evidence type="ECO:0000256" key="1">
    <source>
        <dbReference type="SAM" id="MobiDB-lite"/>
    </source>
</evidence>